<sequence>MARRKTADPIMKDAETDAENTESVSIPPDDTAPPASKREAAKLRTVSVKQCSLLLNRDRNTIQKWLDQGCPFVTHADRNLGVAWELDLAEVVRWLEERAARTAAEKFGDTEDGKMSKEEADRRKAVAGAVVAELEMVEKLRTVIPISTVLDLWAKDYSEIKAKAMSLGDKIAVSVDPSISDHVRAIAERHMREVMATLKTEKSLLNWS</sequence>
<organism evidence="2 3">
    <name type="scientific">Agrobacterium genomosp. 2 str. CFBP 5494</name>
    <dbReference type="NCBI Taxonomy" id="1183436"/>
    <lineage>
        <taxon>Bacteria</taxon>
        <taxon>Pseudomonadati</taxon>
        <taxon>Pseudomonadota</taxon>
        <taxon>Alphaproteobacteria</taxon>
        <taxon>Hyphomicrobiales</taxon>
        <taxon>Rhizobiaceae</taxon>
        <taxon>Rhizobium/Agrobacterium group</taxon>
        <taxon>Agrobacterium</taxon>
        <taxon>Agrobacterium tumefaciens complex</taxon>
    </lineage>
</organism>
<comment type="caution">
    <text evidence="2">The sequence shown here is derived from an EMBL/GenBank/DDBJ whole genome shotgun (WGS) entry which is preliminary data.</text>
</comment>
<dbReference type="Gene3D" id="1.10.10.10">
    <property type="entry name" value="Winged helix-like DNA-binding domain superfamily/Winged helix DNA-binding domain"/>
    <property type="match status" value="1"/>
</dbReference>
<feature type="region of interest" description="Disordered" evidence="1">
    <location>
        <begin position="1"/>
        <end position="38"/>
    </location>
</feature>
<dbReference type="RefSeq" id="WP_080822752.1">
    <property type="nucleotide sequence ID" value="NZ_LT009718.1"/>
</dbReference>
<evidence type="ECO:0008006" key="4">
    <source>
        <dbReference type="Google" id="ProtNLM"/>
    </source>
</evidence>
<reference evidence="2 3" key="1">
    <citation type="submission" date="2016-01" db="EMBL/GenBank/DDBJ databases">
        <authorList>
            <person name="Regsiter A."/>
            <person name="william w."/>
        </authorList>
    </citation>
    <scope>NUCLEOTIDE SEQUENCE [LARGE SCALE GENOMIC DNA]</scope>
    <source>
        <strain evidence="2 3">CFBP 5494</strain>
    </source>
</reference>
<protein>
    <recommendedName>
        <fullName evidence="4">Phage DNA packaging protein Nu1</fullName>
    </recommendedName>
</protein>
<gene>
    <name evidence="2" type="ORF">AGR2A_Cc120075</name>
</gene>
<dbReference type="InterPro" id="IPR036388">
    <property type="entry name" value="WH-like_DNA-bd_sf"/>
</dbReference>
<evidence type="ECO:0000313" key="3">
    <source>
        <dbReference type="Proteomes" id="UP000191933"/>
    </source>
</evidence>
<name>A0A9W5AZ87_9HYPH</name>
<keyword evidence="3" id="KW-1185">Reference proteome</keyword>
<dbReference type="Proteomes" id="UP000191933">
    <property type="component" value="Unassembled WGS sequence"/>
</dbReference>
<accession>A0A9W5AZ87</accession>
<evidence type="ECO:0000256" key="1">
    <source>
        <dbReference type="SAM" id="MobiDB-lite"/>
    </source>
</evidence>
<evidence type="ECO:0000313" key="2">
    <source>
        <dbReference type="EMBL" id="CUW87506.1"/>
    </source>
</evidence>
<feature type="compositionally biased region" description="Basic and acidic residues" evidence="1">
    <location>
        <begin position="1"/>
        <end position="15"/>
    </location>
</feature>
<proteinExistence type="predicted"/>
<dbReference type="AlphaFoldDB" id="A0A9W5AZ87"/>
<dbReference type="EMBL" id="FBVY01000004">
    <property type="protein sequence ID" value="CUW87506.1"/>
    <property type="molecule type" value="Genomic_DNA"/>
</dbReference>